<comment type="caution">
    <text evidence="5">The sequence shown here is derived from an EMBL/GenBank/DDBJ whole genome shotgun (WGS) entry which is preliminary data.</text>
</comment>
<keyword evidence="1" id="KW-0805">Transcription regulation</keyword>
<dbReference type="PROSITE" id="PS01117">
    <property type="entry name" value="HTH_MARR_1"/>
    <property type="match status" value="1"/>
</dbReference>
<dbReference type="Proteomes" id="UP000032221">
    <property type="component" value="Unassembled WGS sequence"/>
</dbReference>
<dbReference type="GO" id="GO:0006950">
    <property type="term" value="P:response to stress"/>
    <property type="evidence" value="ECO:0007669"/>
    <property type="project" value="TreeGrafter"/>
</dbReference>
<sequence length="171" mass="18873">MATESVDGQETCEALASPTAARSGPVSHAVFQLTRLTRTIVATLLRPLGLYPGQELVMMYLWDRGPLRQTDLVRLTSSDAPTMTRMIQRLEHAGFVRRFPSPEDKRAHLVEATPASRGLQQQIEDVWRQLEEMTVGGLNDQERDTVLRVVEGLGHRLAGAAMGSGRDLLAP</sequence>
<evidence type="ECO:0000259" key="4">
    <source>
        <dbReference type="PROSITE" id="PS50995"/>
    </source>
</evidence>
<keyword evidence="6" id="KW-1185">Reference proteome</keyword>
<dbReference type="InterPro" id="IPR000835">
    <property type="entry name" value="HTH_MarR-typ"/>
</dbReference>
<keyword evidence="2" id="KW-0238">DNA-binding</keyword>
<dbReference type="PRINTS" id="PR00598">
    <property type="entry name" value="HTHMARR"/>
</dbReference>
<keyword evidence="3" id="KW-0804">Transcription</keyword>
<dbReference type="PATRIC" id="fig|280871.6.peg.2018"/>
<dbReference type="SMART" id="SM00347">
    <property type="entry name" value="HTH_MARR"/>
    <property type="match status" value="1"/>
</dbReference>
<evidence type="ECO:0000256" key="1">
    <source>
        <dbReference type="ARBA" id="ARBA00023015"/>
    </source>
</evidence>
<dbReference type="AlphaFoldDB" id="A0A0D1LMP8"/>
<dbReference type="PANTHER" id="PTHR33164:SF43">
    <property type="entry name" value="HTH-TYPE TRANSCRIPTIONAL REPRESSOR YETL"/>
    <property type="match status" value="1"/>
</dbReference>
<accession>A0A0D1LMP8</accession>
<dbReference type="Gene3D" id="1.10.10.10">
    <property type="entry name" value="Winged helix-like DNA-binding domain superfamily/Winged helix DNA-binding domain"/>
    <property type="match status" value="1"/>
</dbReference>
<evidence type="ECO:0000313" key="5">
    <source>
        <dbReference type="EMBL" id="KIU17146.1"/>
    </source>
</evidence>
<dbReference type="InterPro" id="IPR039422">
    <property type="entry name" value="MarR/SlyA-like"/>
</dbReference>
<dbReference type="GO" id="GO:0003677">
    <property type="term" value="F:DNA binding"/>
    <property type="evidence" value="ECO:0007669"/>
    <property type="project" value="UniProtKB-KW"/>
</dbReference>
<protein>
    <submittedName>
        <fullName evidence="5">Transcriptional regulator</fullName>
    </submittedName>
</protein>
<proteinExistence type="predicted"/>
<dbReference type="OrthoDB" id="8635520at2"/>
<name>A0A0D1LMP8_9MYCO</name>
<dbReference type="RefSeq" id="WP_043985570.1">
    <property type="nucleotide sequence ID" value="NZ_JXST01000011.1"/>
</dbReference>
<feature type="domain" description="HTH marR-type" evidence="4">
    <location>
        <begin position="23"/>
        <end position="155"/>
    </location>
</feature>
<dbReference type="InterPro" id="IPR036388">
    <property type="entry name" value="WH-like_DNA-bd_sf"/>
</dbReference>
<gene>
    <name evidence="5" type="ORF">TL10_09755</name>
</gene>
<dbReference type="EMBL" id="JXST01000011">
    <property type="protein sequence ID" value="KIU17146.1"/>
    <property type="molecule type" value="Genomic_DNA"/>
</dbReference>
<dbReference type="InterPro" id="IPR023187">
    <property type="entry name" value="Tscrpt_reg_MarR-type_CS"/>
</dbReference>
<dbReference type="PANTHER" id="PTHR33164">
    <property type="entry name" value="TRANSCRIPTIONAL REGULATOR, MARR FAMILY"/>
    <property type="match status" value="1"/>
</dbReference>
<evidence type="ECO:0000256" key="3">
    <source>
        <dbReference type="ARBA" id="ARBA00023163"/>
    </source>
</evidence>
<dbReference type="GO" id="GO:0003700">
    <property type="term" value="F:DNA-binding transcription factor activity"/>
    <property type="evidence" value="ECO:0007669"/>
    <property type="project" value="InterPro"/>
</dbReference>
<evidence type="ECO:0000256" key="2">
    <source>
        <dbReference type="ARBA" id="ARBA00023125"/>
    </source>
</evidence>
<dbReference type="STRING" id="280871.TL10_09755"/>
<dbReference type="Pfam" id="PF01047">
    <property type="entry name" value="MarR"/>
    <property type="match status" value="1"/>
</dbReference>
<dbReference type="SUPFAM" id="SSF46785">
    <property type="entry name" value="Winged helix' DNA-binding domain"/>
    <property type="match status" value="1"/>
</dbReference>
<dbReference type="PROSITE" id="PS50995">
    <property type="entry name" value="HTH_MARR_2"/>
    <property type="match status" value="1"/>
</dbReference>
<dbReference type="InterPro" id="IPR036390">
    <property type="entry name" value="WH_DNA-bd_sf"/>
</dbReference>
<organism evidence="5 6">
    <name type="scientific">Mycolicibacterium llatzerense</name>
    <dbReference type="NCBI Taxonomy" id="280871"/>
    <lineage>
        <taxon>Bacteria</taxon>
        <taxon>Bacillati</taxon>
        <taxon>Actinomycetota</taxon>
        <taxon>Actinomycetes</taxon>
        <taxon>Mycobacteriales</taxon>
        <taxon>Mycobacteriaceae</taxon>
        <taxon>Mycolicibacterium</taxon>
    </lineage>
</organism>
<evidence type="ECO:0000313" key="6">
    <source>
        <dbReference type="Proteomes" id="UP000032221"/>
    </source>
</evidence>
<reference evidence="5 6" key="1">
    <citation type="submission" date="2015-01" db="EMBL/GenBank/DDBJ databases">
        <title>Genome sequence of Mycobacterium llatzerense and Mycobacterium immunogenum recovered from brain abscess.</title>
        <authorList>
            <person name="Greninger A.L."/>
            <person name="Langelier C."/>
            <person name="Cunningham G."/>
            <person name="Chiu C.Y."/>
            <person name="Miller S."/>
        </authorList>
    </citation>
    <scope>NUCLEOTIDE SEQUENCE [LARGE SCALE GENOMIC DNA]</scope>
    <source>
        <strain evidence="5 6">CLUC14</strain>
    </source>
</reference>